<comment type="cofactor">
    <cofactor evidence="9">
        <name>Mg(2+)</name>
        <dbReference type="ChEBI" id="CHEBI:18420"/>
    </cofactor>
    <text evidence="9">Requires a divalent cation, most likely magnesium in vivo, as an electrophilic catalyst to aid phosphoryl group transfer. It is the chelate of the metal and the nucleotide that is the actual substrate.</text>
</comment>
<dbReference type="PANTHER" id="PTHR10584">
    <property type="entry name" value="SUGAR KINASE"/>
    <property type="match status" value="1"/>
</dbReference>
<keyword evidence="9" id="KW-0963">Cytoplasm</keyword>
<dbReference type="GO" id="GO:0005829">
    <property type="term" value="C:cytosol"/>
    <property type="evidence" value="ECO:0007669"/>
    <property type="project" value="TreeGrafter"/>
</dbReference>
<keyword evidence="8 9" id="KW-0119">Carbohydrate metabolism</keyword>
<feature type="binding site" evidence="9">
    <location>
        <position position="296"/>
    </location>
    <ligand>
        <name>K(+)</name>
        <dbReference type="ChEBI" id="CHEBI:29103"/>
    </ligand>
</feature>
<comment type="function">
    <text evidence="9">Catalyzes the phosphorylation of ribose at O-5 in a reaction requiring ATP and magnesium. The resulting D-ribose-5-phosphate can then be used either for sythesis of nucleotides, histidine, and tryptophan, or as a component of the pentose phosphate pathway.</text>
</comment>
<comment type="caution">
    <text evidence="9">Lacks conserved residue(s) required for the propagation of feature annotation.</text>
</comment>
<feature type="binding site" evidence="9">
    <location>
        <begin position="18"/>
        <end position="20"/>
    </location>
    <ligand>
        <name>substrate</name>
    </ligand>
</feature>
<feature type="binding site" evidence="9">
    <location>
        <position position="147"/>
    </location>
    <ligand>
        <name>substrate</name>
    </ligand>
</feature>
<protein>
    <recommendedName>
        <fullName evidence="9">Ribokinase</fullName>
        <shortName evidence="9">RK</shortName>
        <ecNumber evidence="9">2.7.1.15</ecNumber>
    </recommendedName>
</protein>
<evidence type="ECO:0000256" key="1">
    <source>
        <dbReference type="ARBA" id="ARBA00022679"/>
    </source>
</evidence>
<evidence type="ECO:0000256" key="7">
    <source>
        <dbReference type="ARBA" id="ARBA00022958"/>
    </source>
</evidence>
<keyword evidence="1 9" id="KW-0808">Transferase</keyword>
<keyword evidence="2 9" id="KW-0479">Metal-binding</keyword>
<dbReference type="Proteomes" id="UP000276055">
    <property type="component" value="Unassembled WGS sequence"/>
</dbReference>
<dbReference type="EMBL" id="RBIR01000001">
    <property type="protein sequence ID" value="RKR30483.1"/>
    <property type="molecule type" value="Genomic_DNA"/>
</dbReference>
<dbReference type="RefSeq" id="WP_120950529.1">
    <property type="nucleotide sequence ID" value="NZ_RBIR01000001.1"/>
</dbReference>
<dbReference type="EC" id="2.7.1.15" evidence="9"/>
<gene>
    <name evidence="9" type="primary">rbsK</name>
    <name evidence="11" type="ORF">C8D78_0808</name>
</gene>
<organism evidence="11 12">
    <name type="scientific">Arthrobacter oryzae</name>
    <dbReference type="NCBI Taxonomy" id="409290"/>
    <lineage>
        <taxon>Bacteria</taxon>
        <taxon>Bacillati</taxon>
        <taxon>Actinomycetota</taxon>
        <taxon>Actinomycetes</taxon>
        <taxon>Micrococcales</taxon>
        <taxon>Micrococcaceae</taxon>
        <taxon>Arthrobacter</taxon>
    </lineage>
</organism>
<dbReference type="OrthoDB" id="9775849at2"/>
<dbReference type="GO" id="GO:0004747">
    <property type="term" value="F:ribokinase activity"/>
    <property type="evidence" value="ECO:0007669"/>
    <property type="project" value="UniProtKB-UniRule"/>
</dbReference>
<evidence type="ECO:0000256" key="2">
    <source>
        <dbReference type="ARBA" id="ARBA00022723"/>
    </source>
</evidence>
<evidence type="ECO:0000256" key="8">
    <source>
        <dbReference type="ARBA" id="ARBA00023277"/>
    </source>
</evidence>
<keyword evidence="6 9" id="KW-0460">Magnesium</keyword>
<comment type="caution">
    <text evidence="11">The sequence shown here is derived from an EMBL/GenBank/DDBJ whole genome shotgun (WGS) entry which is preliminary data.</text>
</comment>
<dbReference type="SUPFAM" id="SSF53613">
    <property type="entry name" value="Ribokinase-like"/>
    <property type="match status" value="1"/>
</dbReference>
<dbReference type="PRINTS" id="PR00990">
    <property type="entry name" value="RIBOKINASE"/>
</dbReference>
<feature type="binding site" evidence="9">
    <location>
        <begin position="265"/>
        <end position="266"/>
    </location>
    <ligand>
        <name>ATP</name>
        <dbReference type="ChEBI" id="CHEBI:30616"/>
    </ligand>
</feature>
<evidence type="ECO:0000313" key="11">
    <source>
        <dbReference type="EMBL" id="RKR30483.1"/>
    </source>
</evidence>
<feature type="binding site" evidence="9">
    <location>
        <position position="193"/>
    </location>
    <ligand>
        <name>ATP</name>
        <dbReference type="ChEBI" id="CHEBI:30616"/>
    </ligand>
</feature>
<dbReference type="GO" id="GO:0046872">
    <property type="term" value="F:metal ion binding"/>
    <property type="evidence" value="ECO:0007669"/>
    <property type="project" value="UniProtKB-KW"/>
</dbReference>
<dbReference type="InterPro" id="IPR002139">
    <property type="entry name" value="Ribo/fructo_kinase"/>
</dbReference>
<feature type="binding site" evidence="9">
    <location>
        <begin position="46"/>
        <end position="50"/>
    </location>
    <ligand>
        <name>substrate</name>
    </ligand>
</feature>
<comment type="similarity">
    <text evidence="9">Belongs to the carbohydrate kinase PfkB family. Ribokinase subfamily.</text>
</comment>
<dbReference type="InterPro" id="IPR011611">
    <property type="entry name" value="PfkB_dom"/>
</dbReference>
<feature type="binding site" evidence="9">
    <location>
        <position position="262"/>
    </location>
    <ligand>
        <name>K(+)</name>
        <dbReference type="ChEBI" id="CHEBI:29103"/>
    </ligand>
</feature>
<comment type="subcellular location">
    <subcellularLocation>
        <location evidence="9">Cytoplasm</location>
    </subcellularLocation>
</comment>
<feature type="binding site" evidence="9">
    <location>
        <position position="305"/>
    </location>
    <ligand>
        <name>K(+)</name>
        <dbReference type="ChEBI" id="CHEBI:29103"/>
    </ligand>
</feature>
<feature type="binding site" evidence="9">
    <location>
        <position position="266"/>
    </location>
    <ligand>
        <name>substrate</name>
    </ligand>
</feature>
<comment type="activity regulation">
    <text evidence="9">Activated by a monovalent cation that binds near, but not in, the active site. The most likely occupant of the site in vivo is potassium. Ion binding induces a conformational change that may alter substrate affinity.</text>
</comment>
<evidence type="ECO:0000256" key="9">
    <source>
        <dbReference type="HAMAP-Rule" id="MF_01987"/>
    </source>
</evidence>
<feature type="binding site" evidence="9">
    <location>
        <position position="299"/>
    </location>
    <ligand>
        <name>K(+)</name>
        <dbReference type="ChEBI" id="CHEBI:29103"/>
    </ligand>
</feature>
<feature type="binding site" evidence="9">
    <location>
        <position position="301"/>
    </location>
    <ligand>
        <name>K(+)</name>
        <dbReference type="ChEBI" id="CHEBI:29103"/>
    </ligand>
</feature>
<dbReference type="Gene3D" id="3.40.1190.20">
    <property type="match status" value="1"/>
</dbReference>
<dbReference type="GO" id="GO:0019303">
    <property type="term" value="P:D-ribose catabolic process"/>
    <property type="evidence" value="ECO:0007669"/>
    <property type="project" value="UniProtKB-UniRule"/>
</dbReference>
<dbReference type="GO" id="GO:0005524">
    <property type="term" value="F:ATP binding"/>
    <property type="evidence" value="ECO:0007669"/>
    <property type="project" value="UniProtKB-UniRule"/>
</dbReference>
<evidence type="ECO:0000256" key="4">
    <source>
        <dbReference type="ARBA" id="ARBA00022777"/>
    </source>
</evidence>
<dbReference type="UniPathway" id="UPA00916">
    <property type="reaction ID" value="UER00889"/>
</dbReference>
<dbReference type="InterPro" id="IPR029056">
    <property type="entry name" value="Ribokinase-like"/>
</dbReference>
<keyword evidence="3 9" id="KW-0547">Nucleotide-binding</keyword>
<keyword evidence="7 9" id="KW-0630">Potassium</keyword>
<keyword evidence="4 9" id="KW-0418">Kinase</keyword>
<accession>A0A495FMN5</accession>
<comment type="subunit">
    <text evidence="9">Homodimer.</text>
</comment>
<dbReference type="AlphaFoldDB" id="A0A495FMN5"/>
<reference evidence="11 12" key="1">
    <citation type="submission" date="2018-10" db="EMBL/GenBank/DDBJ databases">
        <title>Genomic Encyclopedia of Type Strains, Phase IV (KMG-IV): sequencing the most valuable type-strain genomes for metagenomic binning, comparative biology and taxonomic classification.</title>
        <authorList>
            <person name="Goeker M."/>
        </authorList>
    </citation>
    <scope>NUCLEOTIDE SEQUENCE [LARGE SCALE GENOMIC DNA]</scope>
    <source>
        <strain evidence="11 12">DSM 25586</strain>
    </source>
</reference>
<evidence type="ECO:0000256" key="3">
    <source>
        <dbReference type="ARBA" id="ARBA00022741"/>
    </source>
</evidence>
<evidence type="ECO:0000256" key="5">
    <source>
        <dbReference type="ARBA" id="ARBA00022840"/>
    </source>
</evidence>
<sequence length="323" mass="33368">MTTAVPGNGKVLVIGSITCDLTSFSDRLPQRGETVLGNAFTMVLGGKGANQALAAARAGSHVSLVGCVGDDAFSELVLGTLAEEKIDTQHVLKTEGPTGIAHIRVDASAENDIVMIPLANSRLSPGHIRRSLGSIAHPAGVALIQLEIPHESALEAARQCKARGITVILDPAPAPAEALDADFWPHVDIVTPNETEARLITGIAVTDRESAIAAGRWFTDRGVQRAVVTLAAAGAVVVERTSADSTAVTMQEPFSVTAVDTTAAGDAFAGVLGSALAEGLDWDQSLRRAMAGGALAVTVAGASPSLPQRHAIDIFLQRQAVTR</sequence>
<feature type="binding site" evidence="9">
    <location>
        <position position="260"/>
    </location>
    <ligand>
        <name>K(+)</name>
        <dbReference type="ChEBI" id="CHEBI:29103"/>
    </ligand>
</feature>
<evidence type="ECO:0000256" key="6">
    <source>
        <dbReference type="ARBA" id="ARBA00022842"/>
    </source>
</evidence>
<keyword evidence="5 9" id="KW-0067">ATP-binding</keyword>
<evidence type="ECO:0000259" key="10">
    <source>
        <dbReference type="Pfam" id="PF00294"/>
    </source>
</evidence>
<name>A0A495FMN5_9MICC</name>
<dbReference type="InterPro" id="IPR011877">
    <property type="entry name" value="Ribokinase"/>
</dbReference>
<dbReference type="Pfam" id="PF00294">
    <property type="entry name" value="PfkB"/>
    <property type="match status" value="1"/>
</dbReference>
<feature type="active site" description="Proton acceptor" evidence="9">
    <location>
        <position position="266"/>
    </location>
</feature>
<evidence type="ECO:0000313" key="12">
    <source>
        <dbReference type="Proteomes" id="UP000276055"/>
    </source>
</evidence>
<dbReference type="CDD" id="cd01174">
    <property type="entry name" value="ribokinase"/>
    <property type="match status" value="1"/>
</dbReference>
<comment type="pathway">
    <text evidence="9">Carbohydrate metabolism; D-ribose degradation; D-ribose 5-phosphate from beta-D-ribopyranose: step 2/2.</text>
</comment>
<comment type="catalytic activity">
    <reaction evidence="9">
        <text>D-ribose + ATP = D-ribose 5-phosphate + ADP + H(+)</text>
        <dbReference type="Rhea" id="RHEA:13697"/>
        <dbReference type="ChEBI" id="CHEBI:15378"/>
        <dbReference type="ChEBI" id="CHEBI:30616"/>
        <dbReference type="ChEBI" id="CHEBI:47013"/>
        <dbReference type="ChEBI" id="CHEBI:78346"/>
        <dbReference type="ChEBI" id="CHEBI:456216"/>
        <dbReference type="EC" id="2.7.1.15"/>
    </reaction>
</comment>
<proteinExistence type="inferred from homology"/>
<dbReference type="HAMAP" id="MF_01987">
    <property type="entry name" value="Ribokinase"/>
    <property type="match status" value="1"/>
</dbReference>
<feature type="domain" description="Carbohydrate kinase PfkB" evidence="10">
    <location>
        <begin position="10"/>
        <end position="308"/>
    </location>
</feature>
<dbReference type="PANTHER" id="PTHR10584:SF166">
    <property type="entry name" value="RIBOKINASE"/>
    <property type="match status" value="1"/>
</dbReference>